<dbReference type="HOGENOM" id="CLU_145298_0_0_2"/>
<name>A7I490_METB6</name>
<evidence type="ECO:0000313" key="2">
    <source>
        <dbReference type="EMBL" id="ABS54551.1"/>
    </source>
</evidence>
<dbReference type="InterPro" id="IPR037232">
    <property type="entry name" value="NADH_quin_OxRdtase_su_C/D-like"/>
</dbReference>
<dbReference type="InterPro" id="IPR001268">
    <property type="entry name" value="NADH_UbQ_OxRdtase_30kDa_su"/>
</dbReference>
<dbReference type="EMBL" id="CP000780">
    <property type="protein sequence ID" value="ABS54551.1"/>
    <property type="molecule type" value="Genomic_DNA"/>
</dbReference>
<dbReference type="eggNOG" id="arCOG01555">
    <property type="taxonomic scope" value="Archaea"/>
</dbReference>
<dbReference type="GO" id="GO:0008137">
    <property type="term" value="F:NADH dehydrogenase (ubiquinone) activity"/>
    <property type="evidence" value="ECO:0007669"/>
    <property type="project" value="InterPro"/>
</dbReference>
<evidence type="ECO:0000313" key="3">
    <source>
        <dbReference type="Proteomes" id="UP000002408"/>
    </source>
</evidence>
<dbReference type="Proteomes" id="UP000002408">
    <property type="component" value="Chromosome"/>
</dbReference>
<dbReference type="Pfam" id="PF00329">
    <property type="entry name" value="Complex1_30kDa"/>
    <property type="match status" value="1"/>
</dbReference>
<evidence type="ECO:0000259" key="1">
    <source>
        <dbReference type="Pfam" id="PF00329"/>
    </source>
</evidence>
<feature type="domain" description="NADH:ubiquinone oxidoreductase 30kDa subunit" evidence="1">
    <location>
        <begin position="16"/>
        <end position="95"/>
    </location>
</feature>
<reference evidence="3" key="1">
    <citation type="journal article" date="2015" name="Microbiology">
        <title>Genome of Methanoregula boonei 6A8 reveals adaptations to oligotrophic peatland environments.</title>
        <authorList>
            <person name="Braeuer S."/>
            <person name="Cadillo-Quiroz H."/>
            <person name="Kyrpides N."/>
            <person name="Woyke T."/>
            <person name="Goodwin L."/>
            <person name="Detter C."/>
            <person name="Podell S."/>
            <person name="Yavitt J.B."/>
            <person name="Zinder S.H."/>
        </authorList>
    </citation>
    <scope>NUCLEOTIDE SEQUENCE [LARGE SCALE GENOMIC DNA]</scope>
    <source>
        <strain evidence="3">DSM 21154 / JCM 14090 / 6A8</strain>
    </source>
</reference>
<dbReference type="STRING" id="456442.Mboo_0027"/>
<gene>
    <name evidence="2" type="ordered locus">Mboo_0027</name>
</gene>
<sequence length="122" mass="13724">MVLDQQTTIPISIDELVARTAQLKNDGCRLVQIGCTQVGDDFEINYVFDKDFVLTNLRITVKQDTIIPSVSGVFFGAFVYENEIHDLYGITVKGMNIDFNGHFYRTTVKHPFTVTVTKGGEE</sequence>
<dbReference type="SUPFAM" id="SSF143243">
    <property type="entry name" value="Nqo5-like"/>
    <property type="match status" value="1"/>
</dbReference>
<dbReference type="OrthoDB" id="131202at2157"/>
<dbReference type="RefSeq" id="WP_011991039.1">
    <property type="nucleotide sequence ID" value="NC_009712.1"/>
</dbReference>
<organism evidence="2 3">
    <name type="scientific">Methanoregula boonei (strain DSM 21154 / JCM 14090 / 6A8)</name>
    <dbReference type="NCBI Taxonomy" id="456442"/>
    <lineage>
        <taxon>Archaea</taxon>
        <taxon>Methanobacteriati</taxon>
        <taxon>Methanobacteriota</taxon>
        <taxon>Stenosarchaea group</taxon>
        <taxon>Methanomicrobia</taxon>
        <taxon>Methanomicrobiales</taxon>
        <taxon>Methanoregulaceae</taxon>
        <taxon>Methanoregula</taxon>
    </lineage>
</organism>
<keyword evidence="3" id="KW-1185">Reference proteome</keyword>
<dbReference type="Gene3D" id="3.30.460.80">
    <property type="entry name" value="NADH:ubiquinone oxidoreductase, 30kDa subunit"/>
    <property type="match status" value="1"/>
</dbReference>
<proteinExistence type="predicted"/>
<dbReference type="KEGG" id="mbn:Mboo_0027"/>
<protein>
    <submittedName>
        <fullName evidence="2">NADH dehydrogenase (Ubiquinone), 30 kDa subunit</fullName>
    </submittedName>
</protein>
<keyword evidence="2" id="KW-0830">Ubiquinone</keyword>
<dbReference type="AlphaFoldDB" id="A7I490"/>
<accession>A7I490</accession>
<dbReference type="GeneID" id="5410203"/>